<evidence type="ECO:0000313" key="2">
    <source>
        <dbReference type="EMBL" id="KAF0649738.1"/>
    </source>
</evidence>
<name>A0A1Y2NRV0_STRFR</name>
<dbReference type="InterPro" id="IPR049457">
    <property type="entry name" value="Emfourin"/>
</dbReference>
<evidence type="ECO:0008006" key="6">
    <source>
        <dbReference type="Google" id="ProtNLM"/>
    </source>
</evidence>
<organism evidence="3 4">
    <name type="scientific">Streptomyces fradiae ATCC 10745 = DSM 40063</name>
    <dbReference type="NCBI Taxonomy" id="1319510"/>
    <lineage>
        <taxon>Bacteria</taxon>
        <taxon>Bacillati</taxon>
        <taxon>Actinomycetota</taxon>
        <taxon>Actinomycetes</taxon>
        <taxon>Kitasatosporales</taxon>
        <taxon>Streptomycetaceae</taxon>
        <taxon>Streptomyces</taxon>
    </lineage>
</organism>
<dbReference type="EMBL" id="MIFZ01000289">
    <property type="protein sequence ID" value="OSY50206.1"/>
    <property type="molecule type" value="Genomic_DNA"/>
</dbReference>
<protein>
    <recommendedName>
        <fullName evidence="6">Metalloprotease</fullName>
    </recommendedName>
</protein>
<reference evidence="3 4" key="2">
    <citation type="submission" date="2016-09" db="EMBL/GenBank/DDBJ databases">
        <title>Streptomyces fradiae DSM40063, a candidate organism with high potential of specific P450 cytochromes.</title>
        <authorList>
            <person name="Grumaz C."/>
            <person name="Vainshtein Y."/>
            <person name="Kirstahler P."/>
            <person name="Sohn K."/>
        </authorList>
    </citation>
    <scope>NUCLEOTIDE SEQUENCE [LARGE SCALE GENOMIC DNA]</scope>
    <source>
        <strain evidence="3 4">DSM 40063</strain>
    </source>
</reference>
<evidence type="ECO:0000313" key="4">
    <source>
        <dbReference type="Proteomes" id="UP000194318"/>
    </source>
</evidence>
<comment type="caution">
    <text evidence="3">The sequence shown here is derived from an EMBL/GenBank/DDBJ whole genome shotgun (WGS) entry which is preliminary data.</text>
</comment>
<sequence length="102" mass="10568">MRIEVRRTGGFAGIERRAEVDTAALADASVWHALVEAALAEAAPVGAAPAEAARSGPGGGPSRMPDGFSYEITVDGRTVRCAEPHLTGAQRELASRVLREGA</sequence>
<evidence type="ECO:0000313" key="5">
    <source>
        <dbReference type="Proteomes" id="UP000731519"/>
    </source>
</evidence>
<dbReference type="GeneID" id="91403179"/>
<dbReference type="Proteomes" id="UP000731519">
    <property type="component" value="Unassembled WGS sequence"/>
</dbReference>
<dbReference type="EMBL" id="ASYR01000012">
    <property type="protein sequence ID" value="KAF0649738.1"/>
    <property type="molecule type" value="Genomic_DNA"/>
</dbReference>
<feature type="compositionally biased region" description="Low complexity" evidence="1">
    <location>
        <begin position="44"/>
        <end position="55"/>
    </location>
</feature>
<proteinExistence type="predicted"/>
<feature type="region of interest" description="Disordered" evidence="1">
    <location>
        <begin position="44"/>
        <end position="67"/>
    </location>
</feature>
<evidence type="ECO:0000313" key="3">
    <source>
        <dbReference type="EMBL" id="OSY50206.1"/>
    </source>
</evidence>
<gene>
    <name evidence="3" type="ORF">BG846_04172</name>
    <name evidence="2" type="ORF">K701_11645</name>
</gene>
<dbReference type="RefSeq" id="WP_031128282.1">
    <property type="nucleotide sequence ID" value="NZ_ASYR01000012.1"/>
</dbReference>
<keyword evidence="5" id="KW-1185">Reference proteome</keyword>
<dbReference type="Pfam" id="PF20242">
    <property type="entry name" value="Emfourin"/>
    <property type="match status" value="1"/>
</dbReference>
<reference evidence="2 5" key="1">
    <citation type="submission" date="2013-05" db="EMBL/GenBank/DDBJ databases">
        <title>Genome Sequence of Streptomyces fradiae.</title>
        <authorList>
            <person name="Kirby R."/>
        </authorList>
    </citation>
    <scope>NUCLEOTIDE SEQUENCE [LARGE SCALE GENOMIC DNA]</scope>
    <source>
        <strain evidence="2 5">ATCC 10745</strain>
    </source>
</reference>
<evidence type="ECO:0000256" key="1">
    <source>
        <dbReference type="SAM" id="MobiDB-lite"/>
    </source>
</evidence>
<accession>A0A1Y2NRV0</accession>
<dbReference type="Proteomes" id="UP000194318">
    <property type="component" value="Unassembled WGS sequence"/>
</dbReference>
<dbReference type="AlphaFoldDB" id="A0A1Y2NRV0"/>